<name>A0A7V3YKT1_9BACT</name>
<dbReference type="Gene3D" id="3.20.20.60">
    <property type="entry name" value="Phosphoenolpyruvate-binding domains"/>
    <property type="match status" value="1"/>
</dbReference>
<dbReference type="GO" id="GO:0030955">
    <property type="term" value="F:potassium ion binding"/>
    <property type="evidence" value="ECO:0007669"/>
    <property type="project" value="UniProtKB-UniRule"/>
</dbReference>
<dbReference type="Gene3D" id="2.40.33.10">
    <property type="entry name" value="PK beta-barrel domain-like"/>
    <property type="match status" value="1"/>
</dbReference>
<dbReference type="Pfam" id="PF02887">
    <property type="entry name" value="PK_C"/>
    <property type="match status" value="1"/>
</dbReference>
<keyword evidence="6" id="KW-0547">Nucleotide-binding</keyword>
<evidence type="ECO:0000313" key="16">
    <source>
        <dbReference type="EMBL" id="HGI74482.1"/>
    </source>
</evidence>
<feature type="domain" description="Pyruvate kinase barrel" evidence="14">
    <location>
        <begin position="1"/>
        <end position="322"/>
    </location>
</feature>
<evidence type="ECO:0000259" key="14">
    <source>
        <dbReference type="Pfam" id="PF00224"/>
    </source>
</evidence>
<dbReference type="SUPFAM" id="SSF52935">
    <property type="entry name" value="PK C-terminal domain-like"/>
    <property type="match status" value="1"/>
</dbReference>
<dbReference type="InterPro" id="IPR015813">
    <property type="entry name" value="Pyrv/PenolPyrv_kinase-like_dom"/>
</dbReference>
<evidence type="ECO:0000259" key="15">
    <source>
        <dbReference type="Pfam" id="PF02887"/>
    </source>
</evidence>
<dbReference type="Pfam" id="PF00224">
    <property type="entry name" value="PK"/>
    <property type="match status" value="1"/>
</dbReference>
<dbReference type="SUPFAM" id="SSF51621">
    <property type="entry name" value="Phosphoenolpyruvate/pyruvate domain"/>
    <property type="match status" value="1"/>
</dbReference>
<evidence type="ECO:0000256" key="9">
    <source>
        <dbReference type="ARBA" id="ARBA00022842"/>
    </source>
</evidence>
<dbReference type="NCBIfam" id="NF004491">
    <property type="entry name" value="PRK05826.1"/>
    <property type="match status" value="1"/>
</dbReference>
<dbReference type="InterPro" id="IPR015795">
    <property type="entry name" value="Pyrv_Knase_C"/>
</dbReference>
<keyword evidence="7 13" id="KW-0418">Kinase</keyword>
<evidence type="ECO:0000256" key="11">
    <source>
        <dbReference type="ARBA" id="ARBA00023317"/>
    </source>
</evidence>
<dbReference type="UniPathway" id="UPA00109">
    <property type="reaction ID" value="UER00188"/>
</dbReference>
<evidence type="ECO:0000256" key="8">
    <source>
        <dbReference type="ARBA" id="ARBA00022840"/>
    </source>
</evidence>
<organism evidence="16">
    <name type="scientific">Candidatus Caldatribacterium californiense</name>
    <dbReference type="NCBI Taxonomy" id="1454726"/>
    <lineage>
        <taxon>Bacteria</taxon>
        <taxon>Pseudomonadati</taxon>
        <taxon>Atribacterota</taxon>
        <taxon>Atribacteria</taxon>
        <taxon>Atribacterales</taxon>
        <taxon>Candidatus Caldatribacteriaceae</taxon>
        <taxon>Candidatus Caldatribacterium</taxon>
    </lineage>
</organism>
<dbReference type="EC" id="2.7.1.40" evidence="3 12"/>
<dbReference type="InterPro" id="IPR001697">
    <property type="entry name" value="Pyr_Knase"/>
</dbReference>
<keyword evidence="10 13" id="KW-0324">Glycolysis</keyword>
<comment type="pathway">
    <text evidence="1 13">Carbohydrate degradation; glycolysis; pyruvate from D-glyceraldehyde 3-phosphate: step 5/5.</text>
</comment>
<evidence type="ECO:0000256" key="2">
    <source>
        <dbReference type="ARBA" id="ARBA00008663"/>
    </source>
</evidence>
<dbReference type="SUPFAM" id="SSF50800">
    <property type="entry name" value="PK beta-barrel domain-like"/>
    <property type="match status" value="1"/>
</dbReference>
<dbReference type="GO" id="GO:0000287">
    <property type="term" value="F:magnesium ion binding"/>
    <property type="evidence" value="ECO:0007669"/>
    <property type="project" value="UniProtKB-UniRule"/>
</dbReference>
<dbReference type="GO" id="GO:0016301">
    <property type="term" value="F:kinase activity"/>
    <property type="evidence" value="ECO:0007669"/>
    <property type="project" value="UniProtKB-KW"/>
</dbReference>
<keyword evidence="11 16" id="KW-0670">Pyruvate</keyword>
<evidence type="ECO:0000256" key="1">
    <source>
        <dbReference type="ARBA" id="ARBA00004997"/>
    </source>
</evidence>
<evidence type="ECO:0000256" key="6">
    <source>
        <dbReference type="ARBA" id="ARBA00022741"/>
    </source>
</evidence>
<evidence type="ECO:0000256" key="5">
    <source>
        <dbReference type="ARBA" id="ARBA00022723"/>
    </source>
</evidence>
<accession>A0A7V3YKT1</accession>
<dbReference type="NCBIfam" id="TIGR01064">
    <property type="entry name" value="pyruv_kin"/>
    <property type="match status" value="1"/>
</dbReference>
<evidence type="ECO:0000256" key="13">
    <source>
        <dbReference type="RuleBase" id="RU000504"/>
    </source>
</evidence>
<dbReference type="AlphaFoldDB" id="A0A7V3YKT1"/>
<evidence type="ECO:0000256" key="7">
    <source>
        <dbReference type="ARBA" id="ARBA00022777"/>
    </source>
</evidence>
<feature type="domain" description="Pyruvate kinase C-terminal" evidence="15">
    <location>
        <begin position="353"/>
        <end position="466"/>
    </location>
</feature>
<comment type="caution">
    <text evidence="16">The sequence shown here is derived from an EMBL/GenBank/DDBJ whole genome shotgun (WGS) entry which is preliminary data.</text>
</comment>
<keyword evidence="9 13" id="KW-0460">Magnesium</keyword>
<dbReference type="PRINTS" id="PR01050">
    <property type="entry name" value="PYRUVTKNASE"/>
</dbReference>
<keyword evidence="5" id="KW-0479">Metal-binding</keyword>
<dbReference type="Gene3D" id="3.40.1380.20">
    <property type="entry name" value="Pyruvate kinase, C-terminal domain"/>
    <property type="match status" value="1"/>
</dbReference>
<sequence length="488" mass="53633">MRRTKIICTLGPSSAEYGVLLELIRAGMDVARINFSHGDPAFYHHAVGLVRRVSQELKKPVAILADLQGVKIRIGEVEQGAVELEKGSSVVVLPGEGVTTAQKLYIRYEPLLEDLKVGDDILLDDGLIKLKVQEKFADRLHATVLEGGVLRSRKGVHFPRTNTSARTFTEKDQRDLEMAVRLGVDYVALSFVRDEEDIARVRSWARERGCRLPPLIAKVERKEALHAAEEIAQEADGLMVARGDLGVEAPIEMVPVYQKMLVKLAKERGKIAIIATQMLESMRESSSPTRAEVTDIANAVLDGADALMLSAETAIGKYPVLATQMMHTVIEATETHLASRIPSFYRPRGILPEAIVFGALQTACNVNAQALVVFTHSGFTALILSSFRPGMPILALTPEEETFRRLALVWGVLPEILDVPEEAESITLLRRAEEILLKRELARPGDPVVFVASSPFLGYRNLIRLHRLGEPFTDEGVPPGTPAPEPTG</sequence>
<dbReference type="InterPro" id="IPR011037">
    <property type="entry name" value="Pyrv_Knase-like_insert_dom_sf"/>
</dbReference>
<reference evidence="16" key="1">
    <citation type="journal article" date="2020" name="mSystems">
        <title>Genome- and Community-Level Interaction Insights into Carbon Utilization and Element Cycling Functions of Hydrothermarchaeota in Hydrothermal Sediment.</title>
        <authorList>
            <person name="Zhou Z."/>
            <person name="Liu Y."/>
            <person name="Xu W."/>
            <person name="Pan J."/>
            <person name="Luo Z.H."/>
            <person name="Li M."/>
        </authorList>
    </citation>
    <scope>NUCLEOTIDE SEQUENCE [LARGE SCALE GENOMIC DNA]</scope>
    <source>
        <strain evidence="16">SpSt-716</strain>
    </source>
</reference>
<comment type="similarity">
    <text evidence="2 13">Belongs to the pyruvate kinase family.</text>
</comment>
<dbReference type="InterPro" id="IPR015793">
    <property type="entry name" value="Pyrv_Knase_brl"/>
</dbReference>
<dbReference type="NCBIfam" id="NF004978">
    <property type="entry name" value="PRK06354.1"/>
    <property type="match status" value="1"/>
</dbReference>
<gene>
    <name evidence="16" type="primary">pyk</name>
    <name evidence="16" type="ORF">ENU96_02210</name>
</gene>
<dbReference type="InterPro" id="IPR040442">
    <property type="entry name" value="Pyrv_kinase-like_dom_sf"/>
</dbReference>
<evidence type="ECO:0000256" key="12">
    <source>
        <dbReference type="NCBIfam" id="TIGR01064"/>
    </source>
</evidence>
<dbReference type="GO" id="GO:0005524">
    <property type="term" value="F:ATP binding"/>
    <property type="evidence" value="ECO:0007669"/>
    <property type="project" value="UniProtKB-KW"/>
</dbReference>
<protein>
    <recommendedName>
        <fullName evidence="3 12">Pyruvate kinase</fullName>
        <ecNumber evidence="3 12">2.7.1.40</ecNumber>
    </recommendedName>
</protein>
<comment type="catalytic activity">
    <reaction evidence="13">
        <text>pyruvate + ATP = phosphoenolpyruvate + ADP + H(+)</text>
        <dbReference type="Rhea" id="RHEA:18157"/>
        <dbReference type="ChEBI" id="CHEBI:15361"/>
        <dbReference type="ChEBI" id="CHEBI:15378"/>
        <dbReference type="ChEBI" id="CHEBI:30616"/>
        <dbReference type="ChEBI" id="CHEBI:58702"/>
        <dbReference type="ChEBI" id="CHEBI:456216"/>
        <dbReference type="EC" id="2.7.1.40"/>
    </reaction>
</comment>
<dbReference type="EMBL" id="DTEN01000088">
    <property type="protein sequence ID" value="HGI74482.1"/>
    <property type="molecule type" value="Genomic_DNA"/>
</dbReference>
<evidence type="ECO:0000256" key="10">
    <source>
        <dbReference type="ARBA" id="ARBA00023152"/>
    </source>
</evidence>
<evidence type="ECO:0000256" key="3">
    <source>
        <dbReference type="ARBA" id="ARBA00012142"/>
    </source>
</evidence>
<keyword evidence="8" id="KW-0067">ATP-binding</keyword>
<dbReference type="PANTHER" id="PTHR11817">
    <property type="entry name" value="PYRUVATE KINASE"/>
    <property type="match status" value="1"/>
</dbReference>
<dbReference type="InterPro" id="IPR015806">
    <property type="entry name" value="Pyrv_Knase_insert_dom_sf"/>
</dbReference>
<dbReference type="InterPro" id="IPR036918">
    <property type="entry name" value="Pyrv_Knase_C_sf"/>
</dbReference>
<dbReference type="GO" id="GO:0004743">
    <property type="term" value="F:pyruvate kinase activity"/>
    <property type="evidence" value="ECO:0007669"/>
    <property type="project" value="UniProtKB-UniRule"/>
</dbReference>
<evidence type="ECO:0000256" key="4">
    <source>
        <dbReference type="ARBA" id="ARBA00022679"/>
    </source>
</evidence>
<proteinExistence type="inferred from homology"/>
<dbReference type="FunFam" id="2.40.33.10:FF:000001">
    <property type="entry name" value="Pyruvate kinase"/>
    <property type="match status" value="1"/>
</dbReference>
<keyword evidence="4 13" id="KW-0808">Transferase</keyword>